<protein>
    <submittedName>
        <fullName evidence="2">Uncharacterized protein</fullName>
    </submittedName>
</protein>
<name>A0A7S1MDM2_NEODS</name>
<feature type="region of interest" description="Disordered" evidence="1">
    <location>
        <begin position="83"/>
        <end position="115"/>
    </location>
</feature>
<evidence type="ECO:0000313" key="2">
    <source>
        <dbReference type="EMBL" id="CAD9128535.1"/>
    </source>
</evidence>
<organism evidence="2">
    <name type="scientific">Neobodo designis</name>
    <name type="common">Flagellated protozoan</name>
    <name type="synonym">Bodo designis</name>
    <dbReference type="NCBI Taxonomy" id="312471"/>
    <lineage>
        <taxon>Eukaryota</taxon>
        <taxon>Discoba</taxon>
        <taxon>Euglenozoa</taxon>
        <taxon>Kinetoplastea</taxon>
        <taxon>Metakinetoplastina</taxon>
        <taxon>Neobodonida</taxon>
        <taxon>Neobodo</taxon>
    </lineage>
</organism>
<evidence type="ECO:0000256" key="1">
    <source>
        <dbReference type="SAM" id="MobiDB-lite"/>
    </source>
</evidence>
<dbReference type="EMBL" id="HBGF01031692">
    <property type="protein sequence ID" value="CAD9128535.1"/>
    <property type="molecule type" value="Transcribed_RNA"/>
</dbReference>
<feature type="compositionally biased region" description="Polar residues" evidence="1">
    <location>
        <begin position="85"/>
        <end position="103"/>
    </location>
</feature>
<sequence>MGCAQSDEPSTERVLANANGRHFVIDEIASARNPLAVGGAVDVSTAFRRHRHSASSNGRASFGESDEFDASRRAHSLWARDLAQQHRTGSIRRNTNPSASVTDAPSGRTPRTYDARAPLTPASAAAEPHPPPAFRGHPHRFPPWPVPTPTGSSREASAYVLPTTRSPAAALRDSHRTIAWTPLAPAEAISPAAMPAPHEELGPVGTPPLHIGNAGNSLSFADASLRFVAVDRATGR</sequence>
<dbReference type="AlphaFoldDB" id="A0A7S1MDM2"/>
<proteinExistence type="predicted"/>
<gene>
    <name evidence="2" type="ORF">NDES1114_LOCUS21163</name>
</gene>
<reference evidence="2" key="1">
    <citation type="submission" date="2021-01" db="EMBL/GenBank/DDBJ databases">
        <authorList>
            <person name="Corre E."/>
            <person name="Pelletier E."/>
            <person name="Niang G."/>
            <person name="Scheremetjew M."/>
            <person name="Finn R."/>
            <person name="Kale V."/>
            <person name="Holt S."/>
            <person name="Cochrane G."/>
            <person name="Meng A."/>
            <person name="Brown T."/>
            <person name="Cohen L."/>
        </authorList>
    </citation>
    <scope>NUCLEOTIDE SEQUENCE</scope>
    <source>
        <strain evidence="2">CCAP 1951/1</strain>
    </source>
</reference>
<accession>A0A7S1MDM2</accession>